<protein>
    <submittedName>
        <fullName evidence="1">Uncharacterized protein</fullName>
    </submittedName>
</protein>
<sequence>MLYTVSSYSLVGSSYRAGFEDVLPKDHNWPSQVYKTAAASCSFGRILGLFDLCTSTRSLV</sequence>
<evidence type="ECO:0000313" key="1">
    <source>
        <dbReference type="EMBL" id="SDF37932.1"/>
    </source>
</evidence>
<reference evidence="1 2" key="1">
    <citation type="submission" date="2016-10" db="EMBL/GenBank/DDBJ databases">
        <authorList>
            <person name="de Groot N.N."/>
        </authorList>
    </citation>
    <scope>NUCLEOTIDE SEQUENCE [LARGE SCALE GENOMIC DNA]</scope>
    <source>
        <strain evidence="1 2">GAS232</strain>
    </source>
</reference>
<gene>
    <name evidence="1" type="ORF">SAMN05444167_2228</name>
</gene>
<dbReference type="Proteomes" id="UP000182427">
    <property type="component" value="Chromosome I"/>
</dbReference>
<accession>A0A1G7KL49</accession>
<organism evidence="1 2">
    <name type="scientific">Terriglobus roseus</name>
    <dbReference type="NCBI Taxonomy" id="392734"/>
    <lineage>
        <taxon>Bacteria</taxon>
        <taxon>Pseudomonadati</taxon>
        <taxon>Acidobacteriota</taxon>
        <taxon>Terriglobia</taxon>
        <taxon>Terriglobales</taxon>
        <taxon>Acidobacteriaceae</taxon>
        <taxon>Terriglobus</taxon>
    </lineage>
</organism>
<dbReference type="AlphaFoldDB" id="A0A1G7KL49"/>
<dbReference type="EMBL" id="LT629690">
    <property type="protein sequence ID" value="SDF37932.1"/>
    <property type="molecule type" value="Genomic_DNA"/>
</dbReference>
<keyword evidence="2" id="KW-1185">Reference proteome</keyword>
<name>A0A1G7KL49_9BACT</name>
<evidence type="ECO:0000313" key="2">
    <source>
        <dbReference type="Proteomes" id="UP000182427"/>
    </source>
</evidence>
<proteinExistence type="predicted"/>